<sequence>MNNFCFVFLPLQKFLFMSNIYLGYHFTIEPKELGSEILVAELGEKAFESFTETENGISAFVKKDLWDENILDDIYILQSEEFKIEYTIEEIDQVNWNEEWEKNFEPIDVDGKCHVRAPFHEKTDAEFDIVIEPKMSFGTGHHETTHMMIQHLLEMDVKGLKTLDMGCGTAILAILAEMKGAEPIDAIDIDNWCYLNSIENAERNNCKHISVYEGDAALLAGKKYDLIIANINRNILLNDMQAYVDALNPKGIILFSGFYEEDIPFIDASCVEKGLTYVKKLQRNNWVSLKYVN</sequence>
<keyword evidence="5 6" id="KW-0949">S-adenosyl-L-methionine</keyword>
<dbReference type="EMBL" id="FMVC01000002">
    <property type="protein sequence ID" value="SCY12897.1"/>
    <property type="molecule type" value="Genomic_DNA"/>
</dbReference>
<comment type="subcellular location">
    <subcellularLocation>
        <location evidence="6">Cytoplasm</location>
    </subcellularLocation>
</comment>
<dbReference type="EC" id="2.1.1.-" evidence="6"/>
<comment type="caution">
    <text evidence="7">The sequence shown here is derived from an EMBL/GenBank/DDBJ whole genome shotgun (WGS) entry which is preliminary data.</text>
</comment>
<dbReference type="GO" id="GO:0005840">
    <property type="term" value="C:ribosome"/>
    <property type="evidence" value="ECO:0007669"/>
    <property type="project" value="UniProtKB-KW"/>
</dbReference>
<evidence type="ECO:0000256" key="4">
    <source>
        <dbReference type="ARBA" id="ARBA00022679"/>
    </source>
</evidence>
<keyword evidence="2 6" id="KW-0963">Cytoplasm</keyword>
<dbReference type="NCBIfam" id="NF001785">
    <property type="entry name" value="PRK00517.2-2"/>
    <property type="match status" value="1"/>
</dbReference>
<keyword evidence="7" id="KW-0378">Hydrolase</keyword>
<keyword evidence="7" id="KW-0689">Ribosomal protein</keyword>
<reference evidence="7 8" key="1">
    <citation type="submission" date="2016-10" db="EMBL/GenBank/DDBJ databases">
        <authorList>
            <person name="Varghese N."/>
            <person name="Submissions S."/>
        </authorList>
    </citation>
    <scope>NUCLEOTIDE SEQUENCE [LARGE SCALE GENOMIC DNA]</scope>
    <source>
        <strain evidence="7 8">CGMCC 1.6859</strain>
    </source>
</reference>
<feature type="binding site" evidence="6">
    <location>
        <position position="188"/>
    </location>
    <ligand>
        <name>S-adenosyl-L-methionine</name>
        <dbReference type="ChEBI" id="CHEBI:59789"/>
    </ligand>
</feature>
<name>A0ABY0LFR6_9FLAO</name>
<comment type="catalytic activity">
    <reaction evidence="6">
        <text>L-lysyl-[protein] + 3 S-adenosyl-L-methionine = N(6),N(6),N(6)-trimethyl-L-lysyl-[protein] + 3 S-adenosyl-L-homocysteine + 3 H(+)</text>
        <dbReference type="Rhea" id="RHEA:54192"/>
        <dbReference type="Rhea" id="RHEA-COMP:9752"/>
        <dbReference type="Rhea" id="RHEA-COMP:13826"/>
        <dbReference type="ChEBI" id="CHEBI:15378"/>
        <dbReference type="ChEBI" id="CHEBI:29969"/>
        <dbReference type="ChEBI" id="CHEBI:57856"/>
        <dbReference type="ChEBI" id="CHEBI:59789"/>
        <dbReference type="ChEBI" id="CHEBI:61961"/>
    </reaction>
</comment>
<feature type="binding site" evidence="6">
    <location>
        <position position="230"/>
    </location>
    <ligand>
        <name>S-adenosyl-L-methionine</name>
        <dbReference type="ChEBI" id="CHEBI:59789"/>
    </ligand>
</feature>
<evidence type="ECO:0000256" key="1">
    <source>
        <dbReference type="ARBA" id="ARBA00009741"/>
    </source>
</evidence>
<feature type="binding site" evidence="6">
    <location>
        <position position="145"/>
    </location>
    <ligand>
        <name>S-adenosyl-L-methionine</name>
        <dbReference type="ChEBI" id="CHEBI:59789"/>
    </ligand>
</feature>
<comment type="similarity">
    <text evidence="1 6">Belongs to the methyltransferase superfamily. PrmA family.</text>
</comment>
<evidence type="ECO:0000256" key="2">
    <source>
        <dbReference type="ARBA" id="ARBA00022490"/>
    </source>
</evidence>
<comment type="function">
    <text evidence="6">Methylates ribosomal protein L11.</text>
</comment>
<dbReference type="GO" id="GO:0016787">
    <property type="term" value="F:hydrolase activity"/>
    <property type="evidence" value="ECO:0007669"/>
    <property type="project" value="UniProtKB-KW"/>
</dbReference>
<evidence type="ECO:0000313" key="7">
    <source>
        <dbReference type="EMBL" id="SCY12897.1"/>
    </source>
</evidence>
<dbReference type="CDD" id="cd02440">
    <property type="entry name" value="AdoMet_MTases"/>
    <property type="match status" value="1"/>
</dbReference>
<dbReference type="SUPFAM" id="SSF53335">
    <property type="entry name" value="S-adenosyl-L-methionine-dependent methyltransferases"/>
    <property type="match status" value="1"/>
</dbReference>
<feature type="binding site" evidence="6">
    <location>
        <position position="166"/>
    </location>
    <ligand>
        <name>S-adenosyl-L-methionine</name>
        <dbReference type="ChEBI" id="CHEBI:59789"/>
    </ligand>
</feature>
<evidence type="ECO:0000256" key="6">
    <source>
        <dbReference type="HAMAP-Rule" id="MF_00735"/>
    </source>
</evidence>
<evidence type="ECO:0000256" key="5">
    <source>
        <dbReference type="ARBA" id="ARBA00022691"/>
    </source>
</evidence>
<dbReference type="PANTHER" id="PTHR43648">
    <property type="entry name" value="ELECTRON TRANSFER FLAVOPROTEIN BETA SUBUNIT LYSINE METHYLTRANSFERASE"/>
    <property type="match status" value="1"/>
</dbReference>
<dbReference type="Proteomes" id="UP000199307">
    <property type="component" value="Unassembled WGS sequence"/>
</dbReference>
<evidence type="ECO:0000313" key="8">
    <source>
        <dbReference type="Proteomes" id="UP000199307"/>
    </source>
</evidence>
<organism evidence="7 8">
    <name type="scientific">Flavobacterium anhuiense</name>
    <dbReference type="NCBI Taxonomy" id="459526"/>
    <lineage>
        <taxon>Bacteria</taxon>
        <taxon>Pseudomonadati</taxon>
        <taxon>Bacteroidota</taxon>
        <taxon>Flavobacteriia</taxon>
        <taxon>Flavobacteriales</taxon>
        <taxon>Flavobacteriaceae</taxon>
        <taxon>Flavobacterium</taxon>
    </lineage>
</organism>
<dbReference type="InterPro" id="IPR050078">
    <property type="entry name" value="Ribosomal_L11_MeTrfase_PrmA"/>
</dbReference>
<gene>
    <name evidence="6" type="primary">prmA</name>
    <name evidence="7" type="ORF">SAMN02927916_1202</name>
</gene>
<dbReference type="Gene3D" id="3.40.50.150">
    <property type="entry name" value="Vaccinia Virus protein VP39"/>
    <property type="match status" value="1"/>
</dbReference>
<dbReference type="HAMAP" id="MF_00735">
    <property type="entry name" value="Methyltr_PrmA"/>
    <property type="match status" value="1"/>
</dbReference>
<dbReference type="InterPro" id="IPR004498">
    <property type="entry name" value="Ribosomal_PrmA_MeTrfase"/>
</dbReference>
<keyword evidence="4 6" id="KW-0808">Transferase</keyword>
<protein>
    <recommendedName>
        <fullName evidence="6">Ribosomal protein L11 methyltransferase</fullName>
        <shortName evidence="6">L11 Mtase</shortName>
        <ecNumber evidence="6">2.1.1.-</ecNumber>
    </recommendedName>
</protein>
<dbReference type="Pfam" id="PF06325">
    <property type="entry name" value="PrmA"/>
    <property type="match status" value="1"/>
</dbReference>
<evidence type="ECO:0000256" key="3">
    <source>
        <dbReference type="ARBA" id="ARBA00022603"/>
    </source>
</evidence>
<keyword evidence="7" id="KW-0687">Ribonucleoprotein</keyword>
<dbReference type="InterPro" id="IPR029063">
    <property type="entry name" value="SAM-dependent_MTases_sf"/>
</dbReference>
<dbReference type="PANTHER" id="PTHR43648:SF1">
    <property type="entry name" value="ELECTRON TRANSFER FLAVOPROTEIN BETA SUBUNIT LYSINE METHYLTRANSFERASE"/>
    <property type="match status" value="1"/>
</dbReference>
<accession>A0ABY0LFR6</accession>
<keyword evidence="3 6" id="KW-0489">Methyltransferase</keyword>
<proteinExistence type="inferred from homology"/>
<keyword evidence="8" id="KW-1185">Reference proteome</keyword>
<dbReference type="PIRSF" id="PIRSF000401">
    <property type="entry name" value="RPL11_MTase"/>
    <property type="match status" value="1"/>
</dbReference>